<evidence type="ECO:0000256" key="1">
    <source>
        <dbReference type="SAM" id="Phobius"/>
    </source>
</evidence>
<dbReference type="InterPro" id="IPR056632">
    <property type="entry name" value="DUF7730"/>
</dbReference>
<dbReference type="EMBL" id="JAGPYM010000011">
    <property type="protein sequence ID" value="KAH6889136.1"/>
    <property type="molecule type" value="Genomic_DNA"/>
</dbReference>
<dbReference type="OrthoDB" id="515692at2759"/>
<keyword evidence="1" id="KW-1133">Transmembrane helix</keyword>
<evidence type="ECO:0000313" key="3">
    <source>
        <dbReference type="EMBL" id="KAH6889136.1"/>
    </source>
</evidence>
<feature type="domain" description="DUF7730" evidence="2">
    <location>
        <begin position="253"/>
        <end position="317"/>
    </location>
</feature>
<evidence type="ECO:0000259" key="2">
    <source>
        <dbReference type="Pfam" id="PF24864"/>
    </source>
</evidence>
<dbReference type="PANTHER" id="PTHR38790:SF4">
    <property type="entry name" value="2EXR DOMAIN-CONTAINING PROTEIN"/>
    <property type="match status" value="1"/>
</dbReference>
<proteinExistence type="predicted"/>
<keyword evidence="1" id="KW-0812">Transmembrane</keyword>
<dbReference type="Proteomes" id="UP000777438">
    <property type="component" value="Unassembled WGS sequence"/>
</dbReference>
<evidence type="ECO:0000313" key="4">
    <source>
        <dbReference type="Proteomes" id="UP000777438"/>
    </source>
</evidence>
<keyword evidence="1" id="KW-0472">Membrane</keyword>
<comment type="caution">
    <text evidence="3">The sequence shown here is derived from an EMBL/GenBank/DDBJ whole genome shotgun (WGS) entry which is preliminary data.</text>
</comment>
<organism evidence="3 4">
    <name type="scientific">Thelonectria olida</name>
    <dbReference type="NCBI Taxonomy" id="1576542"/>
    <lineage>
        <taxon>Eukaryota</taxon>
        <taxon>Fungi</taxon>
        <taxon>Dikarya</taxon>
        <taxon>Ascomycota</taxon>
        <taxon>Pezizomycotina</taxon>
        <taxon>Sordariomycetes</taxon>
        <taxon>Hypocreomycetidae</taxon>
        <taxon>Hypocreales</taxon>
        <taxon>Nectriaceae</taxon>
        <taxon>Thelonectria</taxon>
    </lineage>
</organism>
<accession>A0A9P9APM8</accession>
<feature type="transmembrane region" description="Helical" evidence="1">
    <location>
        <begin position="39"/>
        <end position="59"/>
    </location>
</feature>
<dbReference type="AlphaFoldDB" id="A0A9P9APM8"/>
<name>A0A9P9APM8_9HYPO</name>
<reference evidence="3 4" key="1">
    <citation type="journal article" date="2021" name="Nat. Commun.">
        <title>Genetic determinants of endophytism in the Arabidopsis root mycobiome.</title>
        <authorList>
            <person name="Mesny F."/>
            <person name="Miyauchi S."/>
            <person name="Thiergart T."/>
            <person name="Pickel B."/>
            <person name="Atanasova L."/>
            <person name="Karlsson M."/>
            <person name="Huettel B."/>
            <person name="Barry K.W."/>
            <person name="Haridas S."/>
            <person name="Chen C."/>
            <person name="Bauer D."/>
            <person name="Andreopoulos W."/>
            <person name="Pangilinan J."/>
            <person name="LaButti K."/>
            <person name="Riley R."/>
            <person name="Lipzen A."/>
            <person name="Clum A."/>
            <person name="Drula E."/>
            <person name="Henrissat B."/>
            <person name="Kohler A."/>
            <person name="Grigoriev I.V."/>
            <person name="Martin F.M."/>
            <person name="Hacquard S."/>
        </authorList>
    </citation>
    <scope>NUCLEOTIDE SEQUENCE [LARGE SCALE GENOMIC DNA]</scope>
    <source>
        <strain evidence="3 4">MPI-CAGE-CH-0241</strain>
    </source>
</reference>
<protein>
    <recommendedName>
        <fullName evidence="2">DUF7730 domain-containing protein</fullName>
    </recommendedName>
</protein>
<keyword evidence="4" id="KW-1185">Reference proteome</keyword>
<gene>
    <name evidence="3" type="ORF">B0T10DRAFT_47503</name>
</gene>
<dbReference type="Pfam" id="PF24864">
    <property type="entry name" value="DUF7730"/>
    <property type="match status" value="1"/>
</dbReference>
<sequence length="491" mass="57546">MSATAYEWPTLSIRDEMAEFWDRLAEAIAESRTRGFIRFLPDLALAVLVTLLMLLFLTISKLCGVTNFIWLRIVPWGAYHRARRVRKRRDDGFRRMFLRRATHPKPRHPLTRPASRHASSAEKTTDMFFGRLPPEIRSCIQVMAFGDRTIHMDLRFDHPFNLVEKRPYPAWAIHARIHSQTIADNSHLRDSQEMGWRWFGCVCHRYPPRGTYLSLGRRRNLPWGHFREPDIDLCLKGSGLCNEWPGEWPLKCQIGIMGWLLSCRNAYVEGIDILYSTNTIHIASPVLLRSIQDIIPQPRLSEMTSLELVWKPKEIPLNEGFISQDPPNSTSQSISTPIFPSLIYLRISFKRLVYGAVDESTGLSWPYDSKALLAEKLHNHTLPMIDRLLERIVPPTTDVTVSCSKWDWYEAIDMRLIEEQGVEKTRPQRADIEGLKCWREVPRKEDQESDNPRRGYWIHMPIEDVHLDQGMDYDWHRHELYNLGEKRYRYC</sequence>
<dbReference type="PANTHER" id="PTHR38790">
    <property type="entry name" value="2EXR DOMAIN-CONTAINING PROTEIN-RELATED"/>
    <property type="match status" value="1"/>
</dbReference>